<comment type="caution">
    <text evidence="2">The sequence shown here is derived from an EMBL/GenBank/DDBJ whole genome shotgun (WGS) entry which is preliminary data.</text>
</comment>
<protein>
    <recommendedName>
        <fullName evidence="4">Holin</fullName>
    </recommendedName>
</protein>
<keyword evidence="3" id="KW-1185">Reference proteome</keyword>
<dbReference type="RefSeq" id="WP_133578524.1">
    <property type="nucleotide sequence ID" value="NZ_SNYJ01000001.1"/>
</dbReference>
<dbReference type="EMBL" id="SNYJ01000001">
    <property type="protein sequence ID" value="TDQ42682.1"/>
    <property type="molecule type" value="Genomic_DNA"/>
</dbReference>
<sequence>MELPFIQTNIWDALIAVPLVLVVTQLLKVVIFIPRVFVPTIATVLGVLVSLIYSHPHDVAAGLFMGFFYGNAAVGVYASLKTSWRVFRQEEPMRSETEN</sequence>
<keyword evidence="1" id="KW-0812">Transmembrane</keyword>
<keyword evidence="1" id="KW-0472">Membrane</keyword>
<keyword evidence="1" id="KW-1133">Transmembrane helix</keyword>
<accession>A0A4R6UA22</accession>
<evidence type="ECO:0008006" key="4">
    <source>
        <dbReference type="Google" id="ProtNLM"/>
    </source>
</evidence>
<evidence type="ECO:0000313" key="2">
    <source>
        <dbReference type="EMBL" id="TDQ42682.1"/>
    </source>
</evidence>
<feature type="transmembrane region" description="Helical" evidence="1">
    <location>
        <begin position="36"/>
        <end position="53"/>
    </location>
</feature>
<gene>
    <name evidence="2" type="ORF">EV213_101111</name>
</gene>
<proteinExistence type="predicted"/>
<feature type="transmembrane region" description="Helical" evidence="1">
    <location>
        <begin position="6"/>
        <end position="24"/>
    </location>
</feature>
<dbReference type="OrthoDB" id="2969583at2"/>
<dbReference type="AlphaFoldDB" id="A0A4R6UA22"/>
<dbReference type="Proteomes" id="UP000295632">
    <property type="component" value="Unassembled WGS sequence"/>
</dbReference>
<reference evidence="2 3" key="1">
    <citation type="submission" date="2019-03" db="EMBL/GenBank/DDBJ databases">
        <title>Genomic Encyclopedia of Type Strains, Phase IV (KMG-IV): sequencing the most valuable type-strain genomes for metagenomic binning, comparative biology and taxonomic classification.</title>
        <authorList>
            <person name="Goeker M."/>
        </authorList>
    </citation>
    <scope>NUCLEOTIDE SEQUENCE [LARGE SCALE GENOMIC DNA]</scope>
    <source>
        <strain evidence="2 3">DSM 28697</strain>
    </source>
</reference>
<name>A0A4R6UA22_9BACI</name>
<evidence type="ECO:0000313" key="3">
    <source>
        <dbReference type="Proteomes" id="UP000295632"/>
    </source>
</evidence>
<feature type="transmembrane region" description="Helical" evidence="1">
    <location>
        <begin position="59"/>
        <end position="80"/>
    </location>
</feature>
<evidence type="ECO:0000256" key="1">
    <source>
        <dbReference type="SAM" id="Phobius"/>
    </source>
</evidence>
<organism evidence="2 3">
    <name type="scientific">Aureibacillus halotolerans</name>
    <dbReference type="NCBI Taxonomy" id="1508390"/>
    <lineage>
        <taxon>Bacteria</taxon>
        <taxon>Bacillati</taxon>
        <taxon>Bacillota</taxon>
        <taxon>Bacilli</taxon>
        <taxon>Bacillales</taxon>
        <taxon>Bacillaceae</taxon>
        <taxon>Aureibacillus</taxon>
    </lineage>
</organism>